<dbReference type="AlphaFoldDB" id="A0A1N7SUR1"/>
<sequence>MMRGFRFGGPCGGAFAFVGPFSAWGQPWWGLRESREAEKRAVAEYIEWLKAELREAEAYQRELEGREPPSDTAR</sequence>
<reference evidence="1" key="1">
    <citation type="submission" date="2016-12" db="EMBL/GenBank/DDBJ databases">
        <authorList>
            <person name="Moulin L."/>
        </authorList>
    </citation>
    <scope>NUCLEOTIDE SEQUENCE [LARGE SCALE GENOMIC DNA]</scope>
    <source>
        <strain evidence="1">STM 7183</strain>
    </source>
</reference>
<evidence type="ECO:0000313" key="2">
    <source>
        <dbReference type="Proteomes" id="UP000195569"/>
    </source>
</evidence>
<dbReference type="EMBL" id="CYGY02000102">
    <property type="protein sequence ID" value="SIT51148.1"/>
    <property type="molecule type" value="Genomic_DNA"/>
</dbReference>
<organism evidence="1 2">
    <name type="scientific">Paraburkholderia piptadeniae</name>
    <dbReference type="NCBI Taxonomy" id="1701573"/>
    <lineage>
        <taxon>Bacteria</taxon>
        <taxon>Pseudomonadati</taxon>
        <taxon>Pseudomonadota</taxon>
        <taxon>Betaproteobacteria</taxon>
        <taxon>Burkholderiales</taxon>
        <taxon>Burkholderiaceae</taxon>
        <taxon>Paraburkholderia</taxon>
    </lineage>
</organism>
<dbReference type="Proteomes" id="UP000195569">
    <property type="component" value="Unassembled WGS sequence"/>
</dbReference>
<gene>
    <name evidence="1" type="ORF">BN2476_1020007</name>
</gene>
<comment type="caution">
    <text evidence="1">The sequence shown here is derived from an EMBL/GenBank/DDBJ whole genome shotgun (WGS) entry which is preliminary data.</text>
</comment>
<evidence type="ECO:0000313" key="1">
    <source>
        <dbReference type="EMBL" id="SIT51148.1"/>
    </source>
</evidence>
<keyword evidence="2" id="KW-1185">Reference proteome</keyword>
<protein>
    <submittedName>
        <fullName evidence="1">Uncharacterized protein</fullName>
    </submittedName>
</protein>
<proteinExistence type="predicted"/>
<accession>A0A1N7SUR1</accession>
<name>A0A1N7SUR1_9BURK</name>